<accession>A0A0E9V7K6</accession>
<evidence type="ECO:0000256" key="1">
    <source>
        <dbReference type="SAM" id="MobiDB-lite"/>
    </source>
</evidence>
<sequence>MLVEKLAATVTSSGPSGLPAERGSGRRFPY</sequence>
<reference evidence="2" key="1">
    <citation type="submission" date="2014-11" db="EMBL/GenBank/DDBJ databases">
        <authorList>
            <person name="Amaro Gonzalez C."/>
        </authorList>
    </citation>
    <scope>NUCLEOTIDE SEQUENCE</scope>
</reference>
<name>A0A0E9V7K6_ANGAN</name>
<protein>
    <submittedName>
        <fullName evidence="2">Uncharacterized protein</fullName>
    </submittedName>
</protein>
<dbReference type="AlphaFoldDB" id="A0A0E9V7K6"/>
<reference evidence="2" key="2">
    <citation type="journal article" date="2015" name="Fish Shellfish Immunol.">
        <title>Early steps in the European eel (Anguilla anguilla)-Vibrio vulnificus interaction in the gills: Role of the RtxA13 toxin.</title>
        <authorList>
            <person name="Callol A."/>
            <person name="Pajuelo D."/>
            <person name="Ebbesson L."/>
            <person name="Teles M."/>
            <person name="MacKenzie S."/>
            <person name="Amaro C."/>
        </authorList>
    </citation>
    <scope>NUCLEOTIDE SEQUENCE</scope>
</reference>
<dbReference type="EMBL" id="GBXM01034550">
    <property type="protein sequence ID" value="JAH74027.1"/>
    <property type="molecule type" value="Transcribed_RNA"/>
</dbReference>
<feature type="region of interest" description="Disordered" evidence="1">
    <location>
        <begin position="8"/>
        <end position="30"/>
    </location>
</feature>
<proteinExistence type="predicted"/>
<evidence type="ECO:0000313" key="2">
    <source>
        <dbReference type="EMBL" id="JAH74027.1"/>
    </source>
</evidence>
<organism evidence="2">
    <name type="scientific">Anguilla anguilla</name>
    <name type="common">European freshwater eel</name>
    <name type="synonym">Muraena anguilla</name>
    <dbReference type="NCBI Taxonomy" id="7936"/>
    <lineage>
        <taxon>Eukaryota</taxon>
        <taxon>Metazoa</taxon>
        <taxon>Chordata</taxon>
        <taxon>Craniata</taxon>
        <taxon>Vertebrata</taxon>
        <taxon>Euteleostomi</taxon>
        <taxon>Actinopterygii</taxon>
        <taxon>Neopterygii</taxon>
        <taxon>Teleostei</taxon>
        <taxon>Anguilliformes</taxon>
        <taxon>Anguillidae</taxon>
        <taxon>Anguilla</taxon>
    </lineage>
</organism>